<evidence type="ECO:0000256" key="16">
    <source>
        <dbReference type="ARBA" id="ARBA00023098"/>
    </source>
</evidence>
<comment type="similarity">
    <text evidence="4">Belongs to the AB hydrolase superfamily. Lipase family.</text>
</comment>
<feature type="transmembrane region" description="Helical" evidence="22">
    <location>
        <begin position="20"/>
        <end position="38"/>
    </location>
</feature>
<evidence type="ECO:0000256" key="10">
    <source>
        <dbReference type="ARBA" id="ARBA00022753"/>
    </source>
</evidence>
<dbReference type="GO" id="GO:0046461">
    <property type="term" value="P:neutral lipid catabolic process"/>
    <property type="evidence" value="ECO:0007669"/>
    <property type="project" value="TreeGrafter"/>
</dbReference>
<keyword evidence="14 22" id="KW-1133">Transmembrane helix</keyword>
<dbReference type="EMBL" id="ML004451">
    <property type="protein sequence ID" value="RKP30805.1"/>
    <property type="molecule type" value="Genomic_DNA"/>
</dbReference>
<evidence type="ECO:0000256" key="20">
    <source>
        <dbReference type="ARBA" id="ARBA00029828"/>
    </source>
</evidence>
<evidence type="ECO:0000256" key="17">
    <source>
        <dbReference type="ARBA" id="ARBA00023136"/>
    </source>
</evidence>
<dbReference type="InterPro" id="IPR002921">
    <property type="entry name" value="Fungal_lipase-type"/>
</dbReference>
<comment type="subunit">
    <text evidence="5">Binds to both phosphatidylinositol (PI) and phosphatidylinositol 3,5-bisphosphate (PIP2).</text>
</comment>
<keyword evidence="12" id="KW-0442">Lipid degradation</keyword>
<dbReference type="InterPro" id="IPR029058">
    <property type="entry name" value="AB_hydrolase_fold"/>
</dbReference>
<evidence type="ECO:0000256" key="15">
    <source>
        <dbReference type="ARBA" id="ARBA00023006"/>
    </source>
</evidence>
<dbReference type="GO" id="GO:0034496">
    <property type="term" value="P:multivesicular body membrane disassembly"/>
    <property type="evidence" value="ECO:0007669"/>
    <property type="project" value="TreeGrafter"/>
</dbReference>
<protein>
    <recommendedName>
        <fullName evidence="7">Putative lipase ATG15</fullName>
        <ecNumber evidence="6">3.1.1.3</ecNumber>
    </recommendedName>
    <alternativeName>
        <fullName evidence="20">Autophagy-related protein 15</fullName>
    </alternativeName>
    <alternativeName>
        <fullName evidence="8">Putative lipase atg15</fullName>
    </alternativeName>
</protein>
<keyword evidence="13" id="KW-0735">Signal-anchor</keyword>
<comment type="catalytic activity">
    <reaction evidence="1">
        <text>a triacylglycerol + H2O = a diacylglycerol + a fatty acid + H(+)</text>
        <dbReference type="Rhea" id="RHEA:12044"/>
        <dbReference type="ChEBI" id="CHEBI:15377"/>
        <dbReference type="ChEBI" id="CHEBI:15378"/>
        <dbReference type="ChEBI" id="CHEBI:17855"/>
        <dbReference type="ChEBI" id="CHEBI:18035"/>
        <dbReference type="ChEBI" id="CHEBI:28868"/>
        <dbReference type="EC" id="3.1.1.3"/>
    </reaction>
</comment>
<reference evidence="25" key="1">
    <citation type="journal article" date="2018" name="Nat. Microbiol.">
        <title>Leveraging single-cell genomics to expand the fungal tree of life.</title>
        <authorList>
            <person name="Ahrendt S.R."/>
            <person name="Quandt C.A."/>
            <person name="Ciobanu D."/>
            <person name="Clum A."/>
            <person name="Salamov A."/>
            <person name="Andreopoulos B."/>
            <person name="Cheng J.F."/>
            <person name="Woyke T."/>
            <person name="Pelin A."/>
            <person name="Henrissat B."/>
            <person name="Reynolds N.K."/>
            <person name="Benny G.L."/>
            <person name="Smith M.E."/>
            <person name="James T.Y."/>
            <person name="Grigoriev I.V."/>
        </authorList>
    </citation>
    <scope>NUCLEOTIDE SEQUENCE [LARGE SCALE GENOMIC DNA]</scope>
    <source>
        <strain evidence="25">Baker2002</strain>
    </source>
</reference>
<dbReference type="AlphaFoldDB" id="A0A4P9ZD23"/>
<feature type="region of interest" description="Disordered" evidence="21">
    <location>
        <begin position="518"/>
        <end position="543"/>
    </location>
</feature>
<evidence type="ECO:0000256" key="12">
    <source>
        <dbReference type="ARBA" id="ARBA00022963"/>
    </source>
</evidence>
<keyword evidence="10" id="KW-0967">Endosome</keyword>
<sequence>MFSPNKHQHRPRGQGNYEYVLLVTPVVLCVFWLLVPWARPTVLEQASPQKEPLQSFGAARQQQFLLRHVFHHGAGRHYRTHRRLDIMPDFLRRVSAQHERDEAPRPPLLSHAPLDPSSTHSFDPNSLHDVYTQYDWPEAFRDSDPWTILLPVKTAAQPVRITRLAERHTPNFLDSYFQYAVRVKGNAAKLCAIHLEWEPEVPVAVPDVSDKGSLVSLALMSSNAYERLPEADDPDKLDWLDLGDPWNVDDDPDLELGWLHDGLRGHVFVSDNNKTVVLALKGTSGAVIPGGDSEDSAANDKINDNLLFLCCCARVSHLWKTVCDCYEKAYTCNQDCLENELVRKDRYYQATIDFYLNVTKLYPPETTDIWVTGHSLGGALASLLGRTFGLPTVAFEAPGEMLATDRLHLPQAPGLPPHLEYIWHVGNTADPVFMGDCNSVSLSCSLAGYAMESMCHTGQLCVYDVVNDRGWHLSLLNHRIHTLIDKIILGYNSTPECVPQPPCRDCFNWRFTSSDGMVDDPPVPDPLQPTSSNTELLSELPTATSSTATRLLLPTETDKPKKCLKRTWYGWCLKWDDDESDD</sequence>
<dbReference type="PANTHER" id="PTHR47175">
    <property type="entry name" value="LIPASE ATG15-RELATED"/>
    <property type="match status" value="1"/>
</dbReference>
<evidence type="ECO:0000256" key="18">
    <source>
        <dbReference type="ARBA" id="ARBA00023180"/>
    </source>
</evidence>
<evidence type="ECO:0000256" key="8">
    <source>
        <dbReference type="ARBA" id="ARBA00019241"/>
    </source>
</evidence>
<evidence type="ECO:0000256" key="3">
    <source>
        <dbReference type="ARBA" id="ARBA00004343"/>
    </source>
</evidence>
<evidence type="ECO:0000313" key="25">
    <source>
        <dbReference type="Proteomes" id="UP000268321"/>
    </source>
</evidence>
<dbReference type="GO" id="GO:0034727">
    <property type="term" value="P:piecemeal microautophagy of the nucleus"/>
    <property type="evidence" value="ECO:0007669"/>
    <property type="project" value="TreeGrafter"/>
</dbReference>
<feature type="region of interest" description="Disordered" evidence="21">
    <location>
        <begin position="96"/>
        <end position="121"/>
    </location>
</feature>
<evidence type="ECO:0000256" key="9">
    <source>
        <dbReference type="ARBA" id="ARBA00022692"/>
    </source>
</evidence>
<keyword evidence="16" id="KW-0443">Lipid metabolism</keyword>
<comment type="subcellular location">
    <subcellularLocation>
        <location evidence="3">Endosome</location>
        <location evidence="3">Multivesicular body membrane</location>
        <topology evidence="3">Single-pass type II membrane protein</topology>
    </subcellularLocation>
    <subcellularLocation>
        <location evidence="2">Prevacuolar compartment membrane</location>
        <topology evidence="2">Single-pass type II membrane protein</topology>
    </subcellularLocation>
</comment>
<name>A0A4P9ZD23_9ASCO</name>
<keyword evidence="9 22" id="KW-0812">Transmembrane</keyword>
<dbReference type="CDD" id="cd00519">
    <property type="entry name" value="Lipase_3"/>
    <property type="match status" value="1"/>
</dbReference>
<keyword evidence="25" id="KW-1185">Reference proteome</keyword>
<evidence type="ECO:0000256" key="5">
    <source>
        <dbReference type="ARBA" id="ARBA00011137"/>
    </source>
</evidence>
<gene>
    <name evidence="24" type="ORF">METBISCDRAFT_22927</name>
</gene>
<keyword evidence="15" id="KW-0072">Autophagy</keyword>
<evidence type="ECO:0000256" key="4">
    <source>
        <dbReference type="ARBA" id="ARBA00010701"/>
    </source>
</evidence>
<dbReference type="GO" id="GO:0005775">
    <property type="term" value="C:vacuolar lumen"/>
    <property type="evidence" value="ECO:0007669"/>
    <property type="project" value="TreeGrafter"/>
</dbReference>
<keyword evidence="11 24" id="KW-0378">Hydrolase</keyword>
<evidence type="ECO:0000259" key="23">
    <source>
        <dbReference type="Pfam" id="PF01764"/>
    </source>
</evidence>
<evidence type="ECO:0000256" key="7">
    <source>
        <dbReference type="ARBA" id="ARBA00018542"/>
    </source>
</evidence>
<dbReference type="GO" id="GO:0004806">
    <property type="term" value="F:triacylglycerol lipase activity"/>
    <property type="evidence" value="ECO:0007669"/>
    <property type="project" value="UniProtKB-EC"/>
</dbReference>
<evidence type="ECO:0000256" key="6">
    <source>
        <dbReference type="ARBA" id="ARBA00013279"/>
    </source>
</evidence>
<dbReference type="GO" id="GO:0032585">
    <property type="term" value="C:multivesicular body membrane"/>
    <property type="evidence" value="ECO:0007669"/>
    <property type="project" value="UniProtKB-SubCell"/>
</dbReference>
<dbReference type="GO" id="GO:0004620">
    <property type="term" value="F:phospholipase activity"/>
    <property type="evidence" value="ECO:0007669"/>
    <property type="project" value="TreeGrafter"/>
</dbReference>
<keyword evidence="18" id="KW-0325">Glycoprotein</keyword>
<proteinExistence type="inferred from homology"/>
<keyword evidence="17 22" id="KW-0472">Membrane</keyword>
<evidence type="ECO:0000256" key="19">
    <source>
        <dbReference type="ARBA" id="ARBA00024663"/>
    </source>
</evidence>
<dbReference type="PANTHER" id="PTHR47175:SF2">
    <property type="entry name" value="LIPASE ATG15-RELATED"/>
    <property type="match status" value="1"/>
</dbReference>
<dbReference type="Gene3D" id="3.40.50.1820">
    <property type="entry name" value="alpha/beta hydrolase"/>
    <property type="match status" value="1"/>
</dbReference>
<organism evidence="24 25">
    <name type="scientific">Metschnikowia bicuspidata</name>
    <dbReference type="NCBI Taxonomy" id="27322"/>
    <lineage>
        <taxon>Eukaryota</taxon>
        <taxon>Fungi</taxon>
        <taxon>Dikarya</taxon>
        <taxon>Ascomycota</taxon>
        <taxon>Saccharomycotina</taxon>
        <taxon>Pichiomycetes</taxon>
        <taxon>Metschnikowiaceae</taxon>
        <taxon>Metschnikowia</taxon>
    </lineage>
</organism>
<evidence type="ECO:0000256" key="13">
    <source>
        <dbReference type="ARBA" id="ARBA00022968"/>
    </source>
</evidence>
<dbReference type="EC" id="3.1.1.3" evidence="6"/>
<evidence type="ECO:0000256" key="14">
    <source>
        <dbReference type="ARBA" id="ARBA00022989"/>
    </source>
</evidence>
<dbReference type="SUPFAM" id="SSF53474">
    <property type="entry name" value="alpha/beta-Hydrolases"/>
    <property type="match status" value="1"/>
</dbReference>
<dbReference type="Pfam" id="PF01764">
    <property type="entry name" value="Lipase_3"/>
    <property type="match status" value="1"/>
</dbReference>
<evidence type="ECO:0000256" key="11">
    <source>
        <dbReference type="ARBA" id="ARBA00022801"/>
    </source>
</evidence>
<evidence type="ECO:0000256" key="1">
    <source>
        <dbReference type="ARBA" id="ARBA00001024"/>
    </source>
</evidence>
<comment type="function">
    <text evidence="19">Lipase which is essential for lysis of subvacuolar cytoplasm to vacuole targeted bodies and intravacuolar autophagic bodies. Involved in the lysis of intravacuolar multivesicular body (MVB) vesicles. The intravacuolar membrane disintegration by ATG15 is critical to life span extension.</text>
</comment>
<accession>A0A4P9ZD23</accession>
<dbReference type="InterPro" id="IPR050805">
    <property type="entry name" value="ATG15_Lipase"/>
</dbReference>
<dbReference type="OrthoDB" id="58570at2759"/>
<dbReference type="Proteomes" id="UP000268321">
    <property type="component" value="Unassembled WGS sequence"/>
</dbReference>
<evidence type="ECO:0000256" key="22">
    <source>
        <dbReference type="SAM" id="Phobius"/>
    </source>
</evidence>
<dbReference type="GO" id="GO:0006660">
    <property type="term" value="P:phosphatidylserine catabolic process"/>
    <property type="evidence" value="ECO:0007669"/>
    <property type="project" value="TreeGrafter"/>
</dbReference>
<feature type="domain" description="Fungal lipase-type" evidence="23">
    <location>
        <begin position="362"/>
        <end position="385"/>
    </location>
</feature>
<evidence type="ECO:0000313" key="24">
    <source>
        <dbReference type="EMBL" id="RKP30805.1"/>
    </source>
</evidence>
<evidence type="ECO:0000256" key="2">
    <source>
        <dbReference type="ARBA" id="ARBA00004270"/>
    </source>
</evidence>
<evidence type="ECO:0000256" key="21">
    <source>
        <dbReference type="SAM" id="MobiDB-lite"/>
    </source>
</evidence>